<dbReference type="EMBL" id="JACEFO010002753">
    <property type="protein sequence ID" value="KAF8649659.1"/>
    <property type="molecule type" value="Genomic_DNA"/>
</dbReference>
<feature type="signal peptide" evidence="1">
    <location>
        <begin position="1"/>
        <end position="21"/>
    </location>
</feature>
<protein>
    <submittedName>
        <fullName evidence="3">Uncharacterized protein</fullName>
    </submittedName>
</protein>
<proteinExistence type="predicted"/>
<accession>A0A835FDI0</accession>
<dbReference type="EMBL" id="JACEFO010001339">
    <property type="protein sequence ID" value="KAF8739457.1"/>
    <property type="molecule type" value="Genomic_DNA"/>
</dbReference>
<keyword evidence="4" id="KW-1185">Reference proteome</keyword>
<keyword evidence="1" id="KW-0732">Signal</keyword>
<reference evidence="3" key="1">
    <citation type="submission" date="2020-07" db="EMBL/GenBank/DDBJ databases">
        <title>Genome sequence and genetic diversity analysis of an under-domesticated orphan crop, white fonio (Digitaria exilis).</title>
        <authorList>
            <person name="Bennetzen J.L."/>
            <person name="Chen S."/>
            <person name="Ma X."/>
            <person name="Wang X."/>
            <person name="Yssel A.E.J."/>
            <person name="Chaluvadi S.R."/>
            <person name="Johnson M."/>
            <person name="Gangashetty P."/>
            <person name="Hamidou F."/>
            <person name="Sanogo M.D."/>
            <person name="Zwaenepoel A."/>
            <person name="Wallace J."/>
            <person name="Van De Peer Y."/>
            <person name="Van Deynze A."/>
        </authorList>
    </citation>
    <scope>NUCLEOTIDE SEQUENCE</scope>
    <source>
        <tissue evidence="3">Leaves</tissue>
    </source>
</reference>
<evidence type="ECO:0000313" key="4">
    <source>
        <dbReference type="Proteomes" id="UP000636709"/>
    </source>
</evidence>
<gene>
    <name evidence="3" type="ORF">HU200_013852</name>
    <name evidence="2" type="ORF">HU200_064199</name>
</gene>
<name>A0A835FDI0_9POAL</name>
<evidence type="ECO:0000313" key="3">
    <source>
        <dbReference type="EMBL" id="KAF8739457.1"/>
    </source>
</evidence>
<dbReference type="Proteomes" id="UP000636709">
    <property type="component" value="Unassembled WGS sequence"/>
</dbReference>
<dbReference type="AlphaFoldDB" id="A0A835FDI0"/>
<dbReference type="OrthoDB" id="654726at2759"/>
<evidence type="ECO:0000256" key="1">
    <source>
        <dbReference type="SAM" id="SignalP"/>
    </source>
</evidence>
<sequence>MMTTKVIIQLLIFASIAKVREVDMICISHIIDDKDEETIDPRKVVFVAKLCNKAVPKGEKCGSKYLILSCNGLFILVM</sequence>
<organism evidence="3 4">
    <name type="scientific">Digitaria exilis</name>
    <dbReference type="NCBI Taxonomy" id="1010633"/>
    <lineage>
        <taxon>Eukaryota</taxon>
        <taxon>Viridiplantae</taxon>
        <taxon>Streptophyta</taxon>
        <taxon>Embryophyta</taxon>
        <taxon>Tracheophyta</taxon>
        <taxon>Spermatophyta</taxon>
        <taxon>Magnoliopsida</taxon>
        <taxon>Liliopsida</taxon>
        <taxon>Poales</taxon>
        <taxon>Poaceae</taxon>
        <taxon>PACMAD clade</taxon>
        <taxon>Panicoideae</taxon>
        <taxon>Panicodae</taxon>
        <taxon>Paniceae</taxon>
        <taxon>Anthephorinae</taxon>
        <taxon>Digitaria</taxon>
    </lineage>
</organism>
<comment type="caution">
    <text evidence="3">The sequence shown here is derived from an EMBL/GenBank/DDBJ whole genome shotgun (WGS) entry which is preliminary data.</text>
</comment>
<evidence type="ECO:0000313" key="2">
    <source>
        <dbReference type="EMBL" id="KAF8649659.1"/>
    </source>
</evidence>
<feature type="chain" id="PRO_5036418049" evidence="1">
    <location>
        <begin position="22"/>
        <end position="78"/>
    </location>
</feature>